<dbReference type="Proteomes" id="UP000198507">
    <property type="component" value="Unassembled WGS sequence"/>
</dbReference>
<organism evidence="6 7">
    <name type="scientific">Geodermatophilus poikilotrophus</name>
    <dbReference type="NCBI Taxonomy" id="1333667"/>
    <lineage>
        <taxon>Bacteria</taxon>
        <taxon>Bacillati</taxon>
        <taxon>Actinomycetota</taxon>
        <taxon>Actinomycetes</taxon>
        <taxon>Geodermatophilales</taxon>
        <taxon>Geodermatophilaceae</taxon>
        <taxon>Geodermatophilus</taxon>
    </lineage>
</organism>
<evidence type="ECO:0000256" key="4">
    <source>
        <dbReference type="ARBA" id="ARBA00048819"/>
    </source>
</evidence>
<dbReference type="EMBL" id="FOIE01000003">
    <property type="protein sequence ID" value="SET19230.1"/>
    <property type="molecule type" value="Genomic_DNA"/>
</dbReference>
<dbReference type="InterPro" id="IPR014746">
    <property type="entry name" value="Gln_synth/guanido_kin_cat_dom"/>
</dbReference>
<keyword evidence="1 5" id="KW-0436">Ligase</keyword>
<dbReference type="GO" id="GO:0042398">
    <property type="term" value="P:modified amino acid biosynthetic process"/>
    <property type="evidence" value="ECO:0007669"/>
    <property type="project" value="InterPro"/>
</dbReference>
<comment type="similarity">
    <text evidence="5">Belongs to the glutamate--cysteine ligase type 2 family. YbdK subfamily.</text>
</comment>
<evidence type="ECO:0000256" key="5">
    <source>
        <dbReference type="HAMAP-Rule" id="MF_01609"/>
    </source>
</evidence>
<dbReference type="NCBIfam" id="TIGR02050">
    <property type="entry name" value="gshA_cyan_rel"/>
    <property type="match status" value="1"/>
</dbReference>
<name>A0A1I0CIJ8_9ACTN</name>
<dbReference type="NCBIfam" id="NF010041">
    <property type="entry name" value="PRK13517.1-1"/>
    <property type="match status" value="1"/>
</dbReference>
<dbReference type="GO" id="GO:0005524">
    <property type="term" value="F:ATP binding"/>
    <property type="evidence" value="ECO:0007669"/>
    <property type="project" value="UniProtKB-KW"/>
</dbReference>
<gene>
    <name evidence="6" type="ORF">SAMN04488546_1598</name>
</gene>
<comment type="catalytic activity">
    <reaction evidence="4 5">
        <text>L-cysteine + L-glutamate + ATP = gamma-L-glutamyl-L-cysteine + ADP + phosphate + H(+)</text>
        <dbReference type="Rhea" id="RHEA:13285"/>
        <dbReference type="ChEBI" id="CHEBI:15378"/>
        <dbReference type="ChEBI" id="CHEBI:29985"/>
        <dbReference type="ChEBI" id="CHEBI:30616"/>
        <dbReference type="ChEBI" id="CHEBI:35235"/>
        <dbReference type="ChEBI" id="CHEBI:43474"/>
        <dbReference type="ChEBI" id="CHEBI:58173"/>
        <dbReference type="ChEBI" id="CHEBI:456216"/>
        <dbReference type="EC" id="6.3.2.2"/>
    </reaction>
</comment>
<dbReference type="PANTHER" id="PTHR36510:SF1">
    <property type="entry name" value="GLUTAMATE--CYSTEINE LIGASE 2-RELATED"/>
    <property type="match status" value="1"/>
</dbReference>
<dbReference type="InterPro" id="IPR050141">
    <property type="entry name" value="GCL_type2/YbdK_subfam"/>
</dbReference>
<protein>
    <recommendedName>
        <fullName evidence="5">Putative glutamate--cysteine ligase 2</fullName>
        <ecNumber evidence="5">6.3.2.2</ecNumber>
    </recommendedName>
    <alternativeName>
        <fullName evidence="5">Gamma-glutamylcysteine synthetase 2</fullName>
        <shortName evidence="5">GCS 2</shortName>
        <shortName evidence="5">Gamma-GCS 2</shortName>
    </alternativeName>
</protein>
<dbReference type="SUPFAM" id="SSF55931">
    <property type="entry name" value="Glutamine synthetase/guanido kinase"/>
    <property type="match status" value="1"/>
</dbReference>
<reference evidence="7" key="1">
    <citation type="submission" date="2016-10" db="EMBL/GenBank/DDBJ databases">
        <authorList>
            <person name="Varghese N."/>
            <person name="Submissions S."/>
        </authorList>
    </citation>
    <scope>NUCLEOTIDE SEQUENCE [LARGE SCALE GENOMIC DNA]</scope>
    <source>
        <strain evidence="7">DSM 44209</strain>
    </source>
</reference>
<dbReference type="InterPro" id="IPR011793">
    <property type="entry name" value="YbdK"/>
</dbReference>
<keyword evidence="7" id="KW-1185">Reference proteome</keyword>
<dbReference type="GO" id="GO:0004357">
    <property type="term" value="F:glutamate-cysteine ligase activity"/>
    <property type="evidence" value="ECO:0007669"/>
    <property type="project" value="UniProtKB-EC"/>
</dbReference>
<dbReference type="AlphaFoldDB" id="A0A1I0CIJ8"/>
<comment type="function">
    <text evidence="5">ATP-dependent carboxylate-amine ligase which exhibits weak glutamate--cysteine ligase activity.</text>
</comment>
<dbReference type="Gene3D" id="3.30.590.20">
    <property type="match status" value="1"/>
</dbReference>
<evidence type="ECO:0000256" key="3">
    <source>
        <dbReference type="ARBA" id="ARBA00022840"/>
    </source>
</evidence>
<accession>A0A1I0CIJ8</accession>
<dbReference type="RefSeq" id="WP_175486420.1">
    <property type="nucleotide sequence ID" value="NZ_FOIE01000003.1"/>
</dbReference>
<evidence type="ECO:0000313" key="7">
    <source>
        <dbReference type="Proteomes" id="UP000198507"/>
    </source>
</evidence>
<keyword evidence="2 5" id="KW-0547">Nucleotide-binding</keyword>
<dbReference type="EC" id="6.3.2.2" evidence="5"/>
<evidence type="ECO:0000313" key="6">
    <source>
        <dbReference type="EMBL" id="SET19230.1"/>
    </source>
</evidence>
<dbReference type="HAMAP" id="MF_01609">
    <property type="entry name" value="Glu_cys_ligase_2"/>
    <property type="match status" value="1"/>
</dbReference>
<dbReference type="Pfam" id="PF04107">
    <property type="entry name" value="GCS2"/>
    <property type="match status" value="1"/>
</dbReference>
<sequence length="387" mass="41683">MSRGGGPGTEPGATVGVEEEFHLVDPDTLALTPGVTAVAAALAGDAGEHVHPEIVSTQLETATGVCTTLAELRTQLTATRAEAAAAAARDGLALLASSTHPFGTWREQRLTAAPRYRDMAQRWGALAHRQDICGCHVHVGVPDVGTAVAVMDRLRAYLPVLLAMTGSSPFHDGADTGYESWRTVWWSHWPNAGPPEPMGSEQRFREVVDGLVRSGVVQDGRHLYWDVRPSARWPTLEFRLADVCTDLDAAVLHAALARSLVRVLAGRAEHGEPFDEPRPELLRAARWRAARDGLGGELFDPVRGEPVPARDAVAALVTELADDLRAHGEEDDVAALLDRLWERGTSAARQRATWSRTGDPRAVAAEVVRDGVPGAGIDRSPRGRRRP</sequence>
<proteinExistence type="inferred from homology"/>
<dbReference type="PANTHER" id="PTHR36510">
    <property type="entry name" value="GLUTAMATE--CYSTEINE LIGASE 2-RELATED"/>
    <property type="match status" value="1"/>
</dbReference>
<evidence type="ECO:0000256" key="1">
    <source>
        <dbReference type="ARBA" id="ARBA00022598"/>
    </source>
</evidence>
<dbReference type="InterPro" id="IPR006336">
    <property type="entry name" value="GCS2"/>
</dbReference>
<evidence type="ECO:0000256" key="2">
    <source>
        <dbReference type="ARBA" id="ARBA00022741"/>
    </source>
</evidence>
<keyword evidence="3 5" id="KW-0067">ATP-binding</keyword>